<evidence type="ECO:0000313" key="2">
    <source>
        <dbReference type="Proteomes" id="UP000004067"/>
    </source>
</evidence>
<dbReference type="OrthoDB" id="1660728at2"/>
<protein>
    <submittedName>
        <fullName evidence="1">Uncharacterized protein</fullName>
    </submittedName>
</protein>
<dbReference type="AlphaFoldDB" id="F5RIM9"/>
<dbReference type="HOGENOM" id="CLU_562450_0_0_9"/>
<keyword evidence="2" id="KW-1185">Reference proteome</keyword>
<proteinExistence type="predicted"/>
<dbReference type="EMBL" id="AFHQ01000004">
    <property type="protein sequence ID" value="EGK62461.1"/>
    <property type="molecule type" value="Genomic_DNA"/>
</dbReference>
<dbReference type="RefSeq" id="WP_006305018.1">
    <property type="nucleotide sequence ID" value="NZ_GL892076.1"/>
</dbReference>
<sequence>MTMRVNGEAPSAYAAAKTTNANAAQKNDVAQTERVEAPAYRVEISARGRDESDGEYIARLMSSTKRYDGEIKAGSMEEFYTSWRAKQKELTERAAEKNSAVLILPEPYSDELYWKGDQILGINIYAEHWTEKKGVENPLYAEADERFESYRSVIDKVRAGGASAFRQYNLKFAGMAALANNAYADEELGKRIARGHTTVEEYTRAKSYANELQNRAGVFVAVDFSSPSTRFAARIRYEYNGSLANIGVKELDFMARHKEASDVWVKAAQGAYKNHAEIVSALKKSGRDDTAVAYQEFLGGLTRRHYSLDEAMRANFSYAHGELWEAATNDADGYDRLQRSMRGNDNASIRYTQGEMSRALSDGVDEIKFLHRLSRQRDPLHLIQTADGRWVKANEAQQSDKNARRHDNPLDQELANLRKQLAEVKKSAMSDDQKQPLITSIQNRINTILAQRLSELTAESKKNKYV</sequence>
<gene>
    <name evidence="1" type="ORF">HMPREF9081_0208</name>
</gene>
<dbReference type="Proteomes" id="UP000004067">
    <property type="component" value="Unassembled WGS sequence"/>
</dbReference>
<reference evidence="1 2" key="1">
    <citation type="submission" date="2011-04" db="EMBL/GenBank/DDBJ databases">
        <authorList>
            <person name="Muzny D."/>
            <person name="Qin X."/>
            <person name="Deng J."/>
            <person name="Jiang H."/>
            <person name="Liu Y."/>
            <person name="Qu J."/>
            <person name="Song X.-Z."/>
            <person name="Zhang L."/>
            <person name="Thornton R."/>
            <person name="Coyle M."/>
            <person name="Francisco L."/>
            <person name="Jackson L."/>
            <person name="Javaid M."/>
            <person name="Korchina V."/>
            <person name="Kovar C."/>
            <person name="Mata R."/>
            <person name="Mathew T."/>
            <person name="Ngo R."/>
            <person name="Nguyen L."/>
            <person name="Nguyen N."/>
            <person name="Okwuonu G."/>
            <person name="Ongeri F."/>
            <person name="Pham C."/>
            <person name="Simmons D."/>
            <person name="Wilczek-Boney K."/>
            <person name="Hale W."/>
            <person name="Jakkamsetti A."/>
            <person name="Pham P."/>
            <person name="Ruth R."/>
            <person name="San Lucas F."/>
            <person name="Warren J."/>
            <person name="Zhang J."/>
            <person name="Zhao Z."/>
            <person name="Zhou C."/>
            <person name="Zhu D."/>
            <person name="Lee S."/>
            <person name="Bess C."/>
            <person name="Blankenburg K."/>
            <person name="Forbes L."/>
            <person name="Fu Q."/>
            <person name="Gubbala S."/>
            <person name="Hirani K."/>
            <person name="Jayaseelan J.C."/>
            <person name="Lara F."/>
            <person name="Munidasa M."/>
            <person name="Palculict T."/>
            <person name="Patil S."/>
            <person name="Pu L.-L."/>
            <person name="Saada N."/>
            <person name="Tang L."/>
            <person name="Weissenberger G."/>
            <person name="Zhu Y."/>
            <person name="Hemphill L."/>
            <person name="Shang Y."/>
            <person name="Youmans B."/>
            <person name="Ayvaz T."/>
            <person name="Ross M."/>
            <person name="Santibanez J."/>
            <person name="Aqrawi P."/>
            <person name="Gross S."/>
            <person name="Joshi V."/>
            <person name="Fowler G."/>
            <person name="Nazareth L."/>
            <person name="Reid J."/>
            <person name="Worley K."/>
            <person name="Petrosino J."/>
            <person name="Highlander S."/>
            <person name="Gibbs R."/>
        </authorList>
    </citation>
    <scope>NUCLEOTIDE SEQUENCE [LARGE SCALE GENOMIC DNA]</scope>
    <source>
        <strain evidence="1 2">DSM 2778</strain>
    </source>
</reference>
<name>F5RIM9_9FIRM</name>
<dbReference type="eggNOG" id="ENOG5033RI4">
    <property type="taxonomic scope" value="Bacteria"/>
</dbReference>
<evidence type="ECO:0000313" key="1">
    <source>
        <dbReference type="EMBL" id="EGK62461.1"/>
    </source>
</evidence>
<organism evidence="1 2">
    <name type="scientific">Centipeda periodontii DSM 2778</name>
    <dbReference type="NCBI Taxonomy" id="888060"/>
    <lineage>
        <taxon>Bacteria</taxon>
        <taxon>Bacillati</taxon>
        <taxon>Bacillota</taxon>
        <taxon>Negativicutes</taxon>
        <taxon>Selenomonadales</taxon>
        <taxon>Selenomonadaceae</taxon>
        <taxon>Centipeda</taxon>
    </lineage>
</organism>
<accession>F5RIM9</accession>
<comment type="caution">
    <text evidence="1">The sequence shown here is derived from an EMBL/GenBank/DDBJ whole genome shotgun (WGS) entry which is preliminary data.</text>
</comment>